<evidence type="ECO:0000313" key="2">
    <source>
        <dbReference type="EMBL" id="JAP11634.1"/>
    </source>
</evidence>
<feature type="signal peptide" evidence="1">
    <location>
        <begin position="1"/>
        <end position="19"/>
    </location>
</feature>
<protein>
    <submittedName>
        <fullName evidence="2">Putative ovule protein</fullName>
    </submittedName>
</protein>
<sequence>KHLCLLLVQLSDIILTICCFQDLLYSSNIMLMLATSSLSKLVSIHPLWDGPKKPWPYLSTTSFMGK</sequence>
<dbReference type="AlphaFoldDB" id="A0A0V0GTT4"/>
<keyword evidence="1" id="KW-0732">Signal</keyword>
<evidence type="ECO:0000256" key="1">
    <source>
        <dbReference type="SAM" id="SignalP"/>
    </source>
</evidence>
<proteinExistence type="predicted"/>
<reference evidence="2" key="1">
    <citation type="submission" date="2015-12" db="EMBL/GenBank/DDBJ databases">
        <title>Gene expression during late stages of embryo sac development: a critical building block for successful pollen-pistil interactions.</title>
        <authorList>
            <person name="Liu Y."/>
            <person name="Joly V."/>
            <person name="Sabar M."/>
            <person name="Matton D.P."/>
        </authorList>
    </citation>
    <scope>NUCLEOTIDE SEQUENCE</scope>
</reference>
<feature type="chain" id="PRO_5006865486" evidence="1">
    <location>
        <begin position="20"/>
        <end position="66"/>
    </location>
</feature>
<accession>A0A0V0GTT4</accession>
<dbReference type="EMBL" id="GEDG01030995">
    <property type="protein sequence ID" value="JAP11634.1"/>
    <property type="molecule type" value="Transcribed_RNA"/>
</dbReference>
<name>A0A0V0GTT4_SOLCH</name>
<organism evidence="2">
    <name type="scientific">Solanum chacoense</name>
    <name type="common">Chaco potato</name>
    <dbReference type="NCBI Taxonomy" id="4108"/>
    <lineage>
        <taxon>Eukaryota</taxon>
        <taxon>Viridiplantae</taxon>
        <taxon>Streptophyta</taxon>
        <taxon>Embryophyta</taxon>
        <taxon>Tracheophyta</taxon>
        <taxon>Spermatophyta</taxon>
        <taxon>Magnoliopsida</taxon>
        <taxon>eudicotyledons</taxon>
        <taxon>Gunneridae</taxon>
        <taxon>Pentapetalae</taxon>
        <taxon>asterids</taxon>
        <taxon>lamiids</taxon>
        <taxon>Solanales</taxon>
        <taxon>Solanaceae</taxon>
        <taxon>Solanoideae</taxon>
        <taxon>Solaneae</taxon>
        <taxon>Solanum</taxon>
    </lineage>
</organism>
<feature type="non-terminal residue" evidence="2">
    <location>
        <position position="1"/>
    </location>
</feature>